<dbReference type="PANTHER" id="PTHR22883">
    <property type="entry name" value="ZINC FINGER DHHC DOMAIN CONTAINING PROTEIN"/>
    <property type="match status" value="1"/>
</dbReference>
<dbReference type="PANTHER" id="PTHR22883:SF147">
    <property type="entry name" value="PALMITOYLTRANSFERASE"/>
    <property type="match status" value="1"/>
</dbReference>
<comment type="subcellular location">
    <subcellularLocation>
        <location evidence="1">Membrane</location>
        <topology evidence="1">Multi-pass membrane protein</topology>
    </subcellularLocation>
</comment>
<dbReference type="EC" id="2.3.1.225" evidence="7"/>
<evidence type="ECO:0000256" key="5">
    <source>
        <dbReference type="ARBA" id="ARBA00023136"/>
    </source>
</evidence>
<feature type="domain" description="Palmitoyltransferase DHHC" evidence="8">
    <location>
        <begin position="317"/>
        <end position="442"/>
    </location>
</feature>
<dbReference type="InterPro" id="IPR039859">
    <property type="entry name" value="PFA4/ZDH16/20/ERF2-like"/>
</dbReference>
<comment type="domain">
    <text evidence="7">The DHHC domain is required for palmitoyltransferase activity.</text>
</comment>
<accession>A0ABR2JSG7</accession>
<evidence type="ECO:0000256" key="1">
    <source>
        <dbReference type="ARBA" id="ARBA00004141"/>
    </source>
</evidence>
<evidence type="ECO:0000259" key="8">
    <source>
        <dbReference type="Pfam" id="PF01529"/>
    </source>
</evidence>
<evidence type="ECO:0000313" key="9">
    <source>
        <dbReference type="EMBL" id="KAK8881563.1"/>
    </source>
</evidence>
<feature type="transmembrane region" description="Helical" evidence="7">
    <location>
        <begin position="144"/>
        <end position="169"/>
    </location>
</feature>
<comment type="catalytic activity">
    <reaction evidence="7">
        <text>L-cysteinyl-[protein] + hexadecanoyl-CoA = S-hexadecanoyl-L-cysteinyl-[protein] + CoA</text>
        <dbReference type="Rhea" id="RHEA:36683"/>
        <dbReference type="Rhea" id="RHEA-COMP:10131"/>
        <dbReference type="Rhea" id="RHEA-COMP:11032"/>
        <dbReference type="ChEBI" id="CHEBI:29950"/>
        <dbReference type="ChEBI" id="CHEBI:57287"/>
        <dbReference type="ChEBI" id="CHEBI:57379"/>
        <dbReference type="ChEBI" id="CHEBI:74151"/>
        <dbReference type="EC" id="2.3.1.225"/>
    </reaction>
</comment>
<feature type="transmembrane region" description="Helical" evidence="7">
    <location>
        <begin position="395"/>
        <end position="428"/>
    </location>
</feature>
<feature type="transmembrane region" description="Helical" evidence="7">
    <location>
        <begin position="356"/>
        <end position="375"/>
    </location>
</feature>
<evidence type="ECO:0000256" key="7">
    <source>
        <dbReference type="RuleBase" id="RU079119"/>
    </source>
</evidence>
<keyword evidence="10" id="KW-1185">Reference proteome</keyword>
<dbReference type="InterPro" id="IPR001594">
    <property type="entry name" value="Palmitoyltrfase_DHHC"/>
</dbReference>
<evidence type="ECO:0000256" key="4">
    <source>
        <dbReference type="ARBA" id="ARBA00022989"/>
    </source>
</evidence>
<dbReference type="Pfam" id="PF01529">
    <property type="entry name" value="DHHC"/>
    <property type="match status" value="1"/>
</dbReference>
<reference evidence="9 10" key="1">
    <citation type="submission" date="2024-04" db="EMBL/GenBank/DDBJ databases">
        <title>Tritrichomonas musculus Genome.</title>
        <authorList>
            <person name="Alves-Ferreira E."/>
            <person name="Grigg M."/>
            <person name="Lorenzi H."/>
            <person name="Galac M."/>
        </authorList>
    </citation>
    <scope>NUCLEOTIDE SEQUENCE [LARGE SCALE GENOMIC DNA]</scope>
    <source>
        <strain evidence="9 10">EAF2021</strain>
    </source>
</reference>
<gene>
    <name evidence="9" type="ORF">M9Y10_004307</name>
</gene>
<dbReference type="PROSITE" id="PS50216">
    <property type="entry name" value="DHHC"/>
    <property type="match status" value="1"/>
</dbReference>
<comment type="similarity">
    <text evidence="7">Belongs to the DHHC palmitoyltransferase family.</text>
</comment>
<keyword evidence="6 7" id="KW-0012">Acyltransferase</keyword>
<protein>
    <recommendedName>
        <fullName evidence="7">Palmitoyltransferase</fullName>
        <ecNumber evidence="7">2.3.1.225</ecNumber>
    </recommendedName>
</protein>
<feature type="transmembrane region" description="Helical" evidence="7">
    <location>
        <begin position="175"/>
        <end position="197"/>
    </location>
</feature>
<evidence type="ECO:0000256" key="2">
    <source>
        <dbReference type="ARBA" id="ARBA00022679"/>
    </source>
</evidence>
<keyword evidence="3 7" id="KW-0812">Transmembrane</keyword>
<sequence length="501" mass="58290">MFQQTFEKSNKSDGNQPFINLNDYDSSCEISQNCHKEGAFNSDQIIYDSKSNMINKNFNKTSVNVGNSINFTNNNNNCDQNFHDDIIPSGTKWEITSPCICYCCCCFNCNYELCNLCNEYISPCVKVEGKRIQRSFWGFLELDLCGPTIAVILIILAHITFSFTVLHFIKMDHSANFFIFVSICTFFLLLMFLWSFLGAACSDPGFLPFDWDYIQRHNHKITQNQSNTIESNFNQNESNFELNFSEDTNESKIQYSQFNQNNKELNFSNQIKNQPDSPRNESNLNFNDDSFVIIPKISWRAQLSGLAFRPDQVEYAKLHCPSYATFSRSAGRYIIRADHICAWTGNWVGKRNHKQFILMTFWGTLMMLNLFFWQFKFAFLKTKNKEGEKVFKYLFSIGPFGFIIQCLAVFLEPIFLIIFLIAFIQALIDVVRNTTKIKKWKKLHQTFDVGNIKKKFSLFQSMKNICGKSSILCWIFPFPAFGDEIVIENEELFVDTPQIMY</sequence>
<comment type="caution">
    <text evidence="9">The sequence shown here is derived from an EMBL/GenBank/DDBJ whole genome shotgun (WGS) entry which is preliminary data.</text>
</comment>
<evidence type="ECO:0000256" key="6">
    <source>
        <dbReference type="ARBA" id="ARBA00023315"/>
    </source>
</evidence>
<proteinExistence type="inferred from homology"/>
<dbReference type="Proteomes" id="UP001470230">
    <property type="component" value="Unassembled WGS sequence"/>
</dbReference>
<evidence type="ECO:0000313" key="10">
    <source>
        <dbReference type="Proteomes" id="UP001470230"/>
    </source>
</evidence>
<organism evidence="9 10">
    <name type="scientific">Tritrichomonas musculus</name>
    <dbReference type="NCBI Taxonomy" id="1915356"/>
    <lineage>
        <taxon>Eukaryota</taxon>
        <taxon>Metamonada</taxon>
        <taxon>Parabasalia</taxon>
        <taxon>Tritrichomonadida</taxon>
        <taxon>Tritrichomonadidae</taxon>
        <taxon>Tritrichomonas</taxon>
    </lineage>
</organism>
<name>A0ABR2JSG7_9EUKA</name>
<keyword evidence="2 7" id="KW-0808">Transferase</keyword>
<keyword evidence="4 7" id="KW-1133">Transmembrane helix</keyword>
<evidence type="ECO:0000256" key="3">
    <source>
        <dbReference type="ARBA" id="ARBA00022692"/>
    </source>
</evidence>
<keyword evidence="5 7" id="KW-0472">Membrane</keyword>
<dbReference type="EMBL" id="JAPFFF010000010">
    <property type="protein sequence ID" value="KAK8881563.1"/>
    <property type="molecule type" value="Genomic_DNA"/>
</dbReference>